<dbReference type="GO" id="GO:0009307">
    <property type="term" value="P:DNA restriction-modification system"/>
    <property type="evidence" value="ECO:0007669"/>
    <property type="project" value="InterPro"/>
</dbReference>
<evidence type="ECO:0000259" key="3">
    <source>
        <dbReference type="Pfam" id="PF04471"/>
    </source>
</evidence>
<dbReference type="PANTHER" id="PTHR30015:SF6">
    <property type="entry name" value="SLL1429 PROTEIN"/>
    <property type="match status" value="1"/>
</dbReference>
<keyword evidence="4" id="KW-0540">Nuclease</keyword>
<organism evidence="4 5">
    <name type="scientific">Ligilactobacillus salivarius</name>
    <dbReference type="NCBI Taxonomy" id="1624"/>
    <lineage>
        <taxon>Bacteria</taxon>
        <taxon>Bacillati</taxon>
        <taxon>Bacillota</taxon>
        <taxon>Bacilli</taxon>
        <taxon>Lactobacillales</taxon>
        <taxon>Lactobacillaceae</taxon>
        <taxon>Ligilactobacillus</taxon>
    </lineage>
</organism>
<dbReference type="EMBL" id="NBEB01000062">
    <property type="protein sequence ID" value="OQQ82929.1"/>
    <property type="molecule type" value="Genomic_DNA"/>
</dbReference>
<dbReference type="AlphaFoldDB" id="A0A1V9TPI3"/>
<dbReference type="Pfam" id="PF04471">
    <property type="entry name" value="Mrr_cat"/>
    <property type="match status" value="1"/>
</dbReference>
<dbReference type="SUPFAM" id="SSF52980">
    <property type="entry name" value="Restriction endonuclease-like"/>
    <property type="match status" value="1"/>
</dbReference>
<dbReference type="GO" id="GO:0003677">
    <property type="term" value="F:DNA binding"/>
    <property type="evidence" value="ECO:0007669"/>
    <property type="project" value="InterPro"/>
</dbReference>
<dbReference type="PANTHER" id="PTHR30015">
    <property type="entry name" value="MRR RESTRICTION SYSTEM PROTEIN"/>
    <property type="match status" value="1"/>
</dbReference>
<dbReference type="InterPro" id="IPR011856">
    <property type="entry name" value="tRNA_endonuc-like_dom_sf"/>
</dbReference>
<reference evidence="4 5" key="1">
    <citation type="submission" date="2017-03" db="EMBL/GenBank/DDBJ databases">
        <title>Phylogenomics and comparative genomics of Lactobacillus salivarius, a mammalian gut commensal.</title>
        <authorList>
            <person name="Harris H.M."/>
        </authorList>
    </citation>
    <scope>NUCLEOTIDE SEQUENCE [LARGE SCALE GENOMIC DNA]</scope>
    <source>
        <strain evidence="4 5">LMG 14477</strain>
    </source>
</reference>
<dbReference type="InterPro" id="IPR007560">
    <property type="entry name" value="Restrct_endonuc_IV_Mrr"/>
</dbReference>
<evidence type="ECO:0000256" key="2">
    <source>
        <dbReference type="SAM" id="Coils"/>
    </source>
</evidence>
<dbReference type="InterPro" id="IPR052906">
    <property type="entry name" value="Type_IV_Methyl-Rstrct_Enzyme"/>
</dbReference>
<keyword evidence="1" id="KW-0378">Hydrolase</keyword>
<gene>
    <name evidence="4" type="ORF">B6U60_06855</name>
</gene>
<dbReference type="GO" id="GO:0015666">
    <property type="term" value="F:restriction endodeoxyribonuclease activity"/>
    <property type="evidence" value="ECO:0007669"/>
    <property type="project" value="TreeGrafter"/>
</dbReference>
<protein>
    <submittedName>
        <fullName evidence="4">Restriction endonuclease</fullName>
    </submittedName>
</protein>
<evidence type="ECO:0000313" key="5">
    <source>
        <dbReference type="Proteomes" id="UP000192638"/>
    </source>
</evidence>
<comment type="caution">
    <text evidence="4">The sequence shown here is derived from an EMBL/GenBank/DDBJ whole genome shotgun (WGS) entry which is preliminary data.</text>
</comment>
<accession>A0A1V9TPI3</accession>
<dbReference type="Gene3D" id="3.40.1350.10">
    <property type="match status" value="1"/>
</dbReference>
<proteinExistence type="predicted"/>
<evidence type="ECO:0000256" key="1">
    <source>
        <dbReference type="ARBA" id="ARBA00022801"/>
    </source>
</evidence>
<dbReference type="RefSeq" id="WP_003709720.1">
    <property type="nucleotide sequence ID" value="NZ_NBEB01000062.1"/>
</dbReference>
<dbReference type="InterPro" id="IPR011335">
    <property type="entry name" value="Restrct_endonuc-II-like"/>
</dbReference>
<feature type="coiled-coil region" evidence="2">
    <location>
        <begin position="5"/>
        <end position="60"/>
    </location>
</feature>
<feature type="domain" description="Restriction endonuclease type IV Mrr" evidence="3">
    <location>
        <begin position="649"/>
        <end position="755"/>
    </location>
</feature>
<evidence type="ECO:0000313" key="4">
    <source>
        <dbReference type="EMBL" id="OQQ82929.1"/>
    </source>
</evidence>
<keyword evidence="4" id="KW-0255">Endonuclease</keyword>
<sequence>MFNIFSDKKEELNKIVAELTKKEQEISYKKSVLENLDKEIERLQNTKKSLKNSIQVLDEKYNRLYGIFKNEEEIIIDEKSVDDEKLKLKDIWNEKRINSLLHQYKASLEFNIDKFYNLYDTLYDSKNLVKNIDYDNYNDFSKSFILVKKVIDVSYANFRQSWMINEKIKLLNTIKQKREEYIRSCIRLKKDDEENEIDELGYLSNLYKAYVDCKMNCGKFYGVDELVSLGFDMENIQLLLDLKGNWEYVNGDVYLNEDKLDTFGFTEYPYSENIDIQGDHEHAERIIRKMEENEVHKESFYQIYEEMELLEEKLYELYDKKVDDIISDIETYKDYILNKIDKQFPFTKIVGYEKSSLENFDNIIDVLRKKELYSKNLYDELDNFETSKFKIQNISEIYLLLLDVPANRKDEVKEKIFNVKNIEDRVDSLDKIITYYKEIYARQIKDIRDEIDFFSKNQVNNNSLGIWKYFNLYRENKKLKKYIKYYIKNNNNDSFKILTNDINNIEKEELEVLKKLLVQEGIDVTHLDQFILYGLLEYEYEENYESIFSRIKHCKSVKKYIFRYMDIVGISNDQYKDYAYVGGLLYGIFINKIPHYVLGNDIYKEFLFILNDLLPEYKIYAMKKAANEEMNSIENINDKEAVIDIDFDLMSGVEFEEFLGEKFREKGYRVQYTPTTGDQGADLIITKKGIKTVVQAKCYSNPVGNKAVQEVIAAKTFYDANKAMVITNNSFTNAAIELAKGTGVTLWNGEDLKRLYR</sequence>
<dbReference type="Proteomes" id="UP000192638">
    <property type="component" value="Unassembled WGS sequence"/>
</dbReference>
<keyword evidence="2" id="KW-0175">Coiled coil</keyword>
<name>A0A1V9TPI3_9LACO</name>